<evidence type="ECO:0000313" key="2">
    <source>
        <dbReference type="EMBL" id="GBP82946.1"/>
    </source>
</evidence>
<evidence type="ECO:0000256" key="1">
    <source>
        <dbReference type="SAM" id="MobiDB-lite"/>
    </source>
</evidence>
<feature type="compositionally biased region" description="Basic and acidic residues" evidence="1">
    <location>
        <begin position="23"/>
        <end position="34"/>
    </location>
</feature>
<comment type="caution">
    <text evidence="2">The sequence shown here is derived from an EMBL/GenBank/DDBJ whole genome shotgun (WGS) entry which is preliminary data.</text>
</comment>
<proteinExistence type="predicted"/>
<dbReference type="AlphaFoldDB" id="A0A4C1Z2X9"/>
<feature type="region of interest" description="Disordered" evidence="1">
    <location>
        <begin position="292"/>
        <end position="311"/>
    </location>
</feature>
<feature type="region of interest" description="Disordered" evidence="1">
    <location>
        <begin position="1"/>
        <end position="47"/>
    </location>
</feature>
<accession>A0A4C1Z2X9</accession>
<feature type="region of interest" description="Disordered" evidence="1">
    <location>
        <begin position="342"/>
        <end position="362"/>
    </location>
</feature>
<organism evidence="2 3">
    <name type="scientific">Eumeta variegata</name>
    <name type="common">Bagworm moth</name>
    <name type="synonym">Eumeta japonica</name>
    <dbReference type="NCBI Taxonomy" id="151549"/>
    <lineage>
        <taxon>Eukaryota</taxon>
        <taxon>Metazoa</taxon>
        <taxon>Ecdysozoa</taxon>
        <taxon>Arthropoda</taxon>
        <taxon>Hexapoda</taxon>
        <taxon>Insecta</taxon>
        <taxon>Pterygota</taxon>
        <taxon>Neoptera</taxon>
        <taxon>Endopterygota</taxon>
        <taxon>Lepidoptera</taxon>
        <taxon>Glossata</taxon>
        <taxon>Ditrysia</taxon>
        <taxon>Tineoidea</taxon>
        <taxon>Psychidae</taxon>
        <taxon>Oiketicinae</taxon>
        <taxon>Eumeta</taxon>
    </lineage>
</organism>
<sequence>MDKNPDEKGVEKGFVNQSWSIIKQERDSDSDKQIDCSQSARGKRIPPLKLVRSQSTTKNNENTKLEDCHQKLDKAITAYSMAKQDIIAKHNLPLPPSPERKMNAYRRTDDVENKISSLKVSLKPKSRILASLRNQSVGTNTTMTITEEKEQILDLVESKGLTQEDIRKIKQIKDDDNNKNVTTNLPENKTEYSNMEREHFEKIREALLQSKGVDKKDLLPFLYYLSLDNHDCVKSLLCWSEMNEDVSQPPASSGGCIFKALMDTMMPDTLRKVRKLLRDHILCTADVYDRPAAEQRQSKANEPPADPRFDRCPMAKKVKYSQPSQTSSRITVKNEVQSGTAAATYTRPARPRVPATGPVVGPTNGVALGQAMAGNQMNRHKMPPSLGYPQNNETLPRFWVQPPGMYSAQSTGVPQPGDYGRGSDTRRVVSFPSTQWNTSQQYWN</sequence>
<protein>
    <submittedName>
        <fullName evidence="2">Uncharacterized protein</fullName>
    </submittedName>
</protein>
<gene>
    <name evidence="2" type="ORF">EVAR_99737_1</name>
</gene>
<reference evidence="2 3" key="1">
    <citation type="journal article" date="2019" name="Commun. Biol.">
        <title>The bagworm genome reveals a unique fibroin gene that provides high tensile strength.</title>
        <authorList>
            <person name="Kono N."/>
            <person name="Nakamura H."/>
            <person name="Ohtoshi R."/>
            <person name="Tomita M."/>
            <person name="Numata K."/>
            <person name="Arakawa K."/>
        </authorList>
    </citation>
    <scope>NUCLEOTIDE SEQUENCE [LARGE SCALE GENOMIC DNA]</scope>
</reference>
<feature type="compositionally biased region" description="Basic and acidic residues" evidence="1">
    <location>
        <begin position="1"/>
        <end position="11"/>
    </location>
</feature>
<name>A0A4C1Z2X9_EUMVA</name>
<evidence type="ECO:0000313" key="3">
    <source>
        <dbReference type="Proteomes" id="UP000299102"/>
    </source>
</evidence>
<dbReference type="Proteomes" id="UP000299102">
    <property type="component" value="Unassembled WGS sequence"/>
</dbReference>
<keyword evidence="3" id="KW-1185">Reference proteome</keyword>
<dbReference type="EMBL" id="BGZK01001595">
    <property type="protein sequence ID" value="GBP82946.1"/>
    <property type="molecule type" value="Genomic_DNA"/>
</dbReference>